<accession>A0A7E4W281</accession>
<sequence length="199" mass="23382">MSISEIPLNKIPYSIASRLVDLMPIETLLNFRYVNSETEFLTNRRQVIVKKEFRGNCNNLLQLTAPCYVQEYLEITFHSIADGDLVVPRIHGSYTSLNLSGNYSWRQAMQLCRERVERCYWLGNMELDEQDHAEFIQQLCQILAKRTISLRIQDRRFLHKLRSVVKNLKRDFNCADSFDKCSVSQATCLNWTLINCRHK</sequence>
<reference evidence="1" key="1">
    <citation type="journal article" date="2013" name="Genetics">
        <title>The draft genome and transcriptome of Panagrellus redivivus are shaped by the harsh demands of a free-living lifestyle.</title>
        <authorList>
            <person name="Srinivasan J."/>
            <person name="Dillman A.R."/>
            <person name="Macchietto M.G."/>
            <person name="Heikkinen L."/>
            <person name="Lakso M."/>
            <person name="Fracchia K.M."/>
            <person name="Antoshechkin I."/>
            <person name="Mortazavi A."/>
            <person name="Wong G."/>
            <person name="Sternberg P.W."/>
        </authorList>
    </citation>
    <scope>NUCLEOTIDE SEQUENCE [LARGE SCALE GENOMIC DNA]</scope>
    <source>
        <strain evidence="1">MT8872</strain>
    </source>
</reference>
<evidence type="ECO:0000313" key="2">
    <source>
        <dbReference type="WBParaSite" id="Pan_g5573.t1"/>
    </source>
</evidence>
<name>A0A7E4W281_PANRE</name>
<evidence type="ECO:0000313" key="1">
    <source>
        <dbReference type="Proteomes" id="UP000492821"/>
    </source>
</evidence>
<dbReference type="WBParaSite" id="Pan_g5573.t1">
    <property type="protein sequence ID" value="Pan_g5573.t1"/>
    <property type="gene ID" value="Pan_g5573"/>
</dbReference>
<dbReference type="Proteomes" id="UP000492821">
    <property type="component" value="Unassembled WGS sequence"/>
</dbReference>
<protein>
    <submittedName>
        <fullName evidence="2">F-box domain-containing protein</fullName>
    </submittedName>
</protein>
<dbReference type="AlphaFoldDB" id="A0A7E4W281"/>
<proteinExistence type="predicted"/>
<organism evidence="1 2">
    <name type="scientific">Panagrellus redivivus</name>
    <name type="common">Microworm</name>
    <dbReference type="NCBI Taxonomy" id="6233"/>
    <lineage>
        <taxon>Eukaryota</taxon>
        <taxon>Metazoa</taxon>
        <taxon>Ecdysozoa</taxon>
        <taxon>Nematoda</taxon>
        <taxon>Chromadorea</taxon>
        <taxon>Rhabditida</taxon>
        <taxon>Tylenchina</taxon>
        <taxon>Panagrolaimomorpha</taxon>
        <taxon>Panagrolaimoidea</taxon>
        <taxon>Panagrolaimidae</taxon>
        <taxon>Panagrellus</taxon>
    </lineage>
</organism>
<reference evidence="2" key="2">
    <citation type="submission" date="2020-10" db="UniProtKB">
        <authorList>
            <consortium name="WormBaseParasite"/>
        </authorList>
    </citation>
    <scope>IDENTIFICATION</scope>
</reference>
<keyword evidence="1" id="KW-1185">Reference proteome</keyword>